<dbReference type="AlphaFoldDB" id="A0A9Q5ZH52"/>
<dbReference type="RefSeq" id="WP_099065836.1">
    <property type="nucleotide sequence ID" value="NZ_LAHD01000002.1"/>
</dbReference>
<proteinExistence type="predicted"/>
<evidence type="ECO:0000313" key="2">
    <source>
        <dbReference type="Proteomes" id="UP000222310"/>
    </source>
</evidence>
<reference evidence="1 2" key="1">
    <citation type="submission" date="2015-02" db="EMBL/GenBank/DDBJ databases">
        <title>Nostoc linckia genome annotation.</title>
        <authorList>
            <person name="Zhou Z."/>
        </authorList>
    </citation>
    <scope>NUCLEOTIDE SEQUENCE [LARGE SCALE GENOMIC DNA]</scope>
    <source>
        <strain evidence="2">z8</strain>
    </source>
</reference>
<sequence length="160" mass="18329">MFDELKLGSVAASGYQQTGTADSRVRGQNESRVYKKRLLSLFPDESDLGSVPYKEKRPLINTPDYDANSAKKECRVFKEYLQRLFPIPQQLEGQLCYRIRGYDSDFGTYYKVSILYDGNNLEAFNFACKIELVEFPANWDEIARKELRSLGLSSALTNLD</sequence>
<dbReference type="EMBL" id="LAHD01000002">
    <property type="protein sequence ID" value="PHK07296.1"/>
    <property type="molecule type" value="Genomic_DNA"/>
</dbReference>
<accession>A0A9Q5ZH52</accession>
<name>A0A9Q5ZH52_NOSLI</name>
<gene>
    <name evidence="1" type="ORF">VF08_01480</name>
</gene>
<dbReference type="Proteomes" id="UP000222310">
    <property type="component" value="Unassembled WGS sequence"/>
</dbReference>
<organism evidence="1 2">
    <name type="scientific">Nostoc linckia z8</name>
    <dbReference type="NCBI Taxonomy" id="1628746"/>
    <lineage>
        <taxon>Bacteria</taxon>
        <taxon>Bacillati</taxon>
        <taxon>Cyanobacteriota</taxon>
        <taxon>Cyanophyceae</taxon>
        <taxon>Nostocales</taxon>
        <taxon>Nostocaceae</taxon>
        <taxon>Nostoc</taxon>
    </lineage>
</organism>
<protein>
    <submittedName>
        <fullName evidence="1">Uncharacterized protein</fullName>
    </submittedName>
</protein>
<evidence type="ECO:0000313" key="1">
    <source>
        <dbReference type="EMBL" id="PHK07296.1"/>
    </source>
</evidence>
<dbReference type="GeneID" id="57092022"/>
<comment type="caution">
    <text evidence="1">The sequence shown here is derived from an EMBL/GenBank/DDBJ whole genome shotgun (WGS) entry which is preliminary data.</text>
</comment>